<dbReference type="AlphaFoldDB" id="A0AA35SIC6"/>
<accession>A0AA35SIC6</accession>
<dbReference type="SUPFAM" id="SSF47240">
    <property type="entry name" value="Ferritin-like"/>
    <property type="match status" value="1"/>
</dbReference>
<evidence type="ECO:0000313" key="2">
    <source>
        <dbReference type="Proteomes" id="UP001174909"/>
    </source>
</evidence>
<evidence type="ECO:0008006" key="3">
    <source>
        <dbReference type="Google" id="ProtNLM"/>
    </source>
</evidence>
<sequence length="365" mass="40886">MATLQDRTTVEMEQALQNGFSLSWLQQIKDQVPGADEELAHDPTLAENTSNLLDESPNQTQRTRGAIAREGVPQFSAYTFRDKKEVWGFNLTKLYQEAVSRQWSSATDIPWETLRPLPDDIEAAQCQLATFFAQVEFVAADVPGRFISQMSPDYHEVRMFLLTQVMDESRHMEVFRKRALANGGGLMRMIDSVSDVTGGSTDNAREFTEMSSRLHIVGEGNVLTLFRLGELMAYNDAEKAIYRRAAQDEARHVAFGVLHARYMNECTPERREEIHAYLDEAEDRQATGNGGENPAARSANLTAESLAILLGGGADKAEEGQKILAAIRQRQVKEYFQRLKSCGFDDRIENGRVNPALLEVYQAAA</sequence>
<reference evidence="1" key="1">
    <citation type="submission" date="2023-03" db="EMBL/GenBank/DDBJ databases">
        <authorList>
            <person name="Steffen K."/>
            <person name="Cardenas P."/>
        </authorList>
    </citation>
    <scope>NUCLEOTIDE SEQUENCE</scope>
</reference>
<dbReference type="InterPro" id="IPR012348">
    <property type="entry name" value="RNR-like"/>
</dbReference>
<protein>
    <recommendedName>
        <fullName evidence="3">Ferritin-like domain-containing protein</fullName>
    </recommendedName>
</protein>
<dbReference type="GO" id="GO:0016491">
    <property type="term" value="F:oxidoreductase activity"/>
    <property type="evidence" value="ECO:0007669"/>
    <property type="project" value="InterPro"/>
</dbReference>
<dbReference type="EMBL" id="CASHTH010002488">
    <property type="protein sequence ID" value="CAI8030650.1"/>
    <property type="molecule type" value="Genomic_DNA"/>
</dbReference>
<dbReference type="Proteomes" id="UP001174909">
    <property type="component" value="Unassembled WGS sequence"/>
</dbReference>
<name>A0AA35SIC6_GEOBA</name>
<comment type="caution">
    <text evidence="1">The sequence shown here is derived from an EMBL/GenBank/DDBJ whole genome shotgun (WGS) entry which is preliminary data.</text>
</comment>
<dbReference type="Gene3D" id="1.10.620.20">
    <property type="entry name" value="Ribonucleotide Reductase, subunit A"/>
    <property type="match status" value="1"/>
</dbReference>
<organism evidence="1 2">
    <name type="scientific">Geodia barretti</name>
    <name type="common">Barrett's horny sponge</name>
    <dbReference type="NCBI Taxonomy" id="519541"/>
    <lineage>
        <taxon>Eukaryota</taxon>
        <taxon>Metazoa</taxon>
        <taxon>Porifera</taxon>
        <taxon>Demospongiae</taxon>
        <taxon>Heteroscleromorpha</taxon>
        <taxon>Tetractinellida</taxon>
        <taxon>Astrophorina</taxon>
        <taxon>Geodiidae</taxon>
        <taxon>Geodia</taxon>
    </lineage>
</organism>
<evidence type="ECO:0000313" key="1">
    <source>
        <dbReference type="EMBL" id="CAI8030650.1"/>
    </source>
</evidence>
<keyword evidence="2" id="KW-1185">Reference proteome</keyword>
<gene>
    <name evidence="1" type="ORF">GBAR_LOCUS17373</name>
</gene>
<proteinExistence type="predicted"/>
<dbReference type="InterPro" id="IPR009078">
    <property type="entry name" value="Ferritin-like_SF"/>
</dbReference>